<dbReference type="AlphaFoldDB" id="A0A173U234"/>
<name>A0A173U234_ANAHA</name>
<protein>
    <recommendedName>
        <fullName evidence="4">Beta-xylosidase</fullName>
    </recommendedName>
</protein>
<dbReference type="RefSeq" id="WP_055073217.1">
    <property type="nucleotide sequence ID" value="NZ_CP193929.1"/>
</dbReference>
<feature type="signal peptide" evidence="1">
    <location>
        <begin position="1"/>
        <end position="24"/>
    </location>
</feature>
<evidence type="ECO:0000313" key="3">
    <source>
        <dbReference type="Proteomes" id="UP000095553"/>
    </source>
</evidence>
<reference evidence="2 3" key="1">
    <citation type="submission" date="2015-09" db="EMBL/GenBank/DDBJ databases">
        <authorList>
            <consortium name="Pathogen Informatics"/>
        </authorList>
    </citation>
    <scope>NUCLEOTIDE SEQUENCE [LARGE SCALE GENOMIC DNA]</scope>
    <source>
        <strain evidence="2 3">2789STDY5834959</strain>
    </source>
</reference>
<evidence type="ECO:0008006" key="4">
    <source>
        <dbReference type="Google" id="ProtNLM"/>
    </source>
</evidence>
<dbReference type="Gene3D" id="2.115.10.20">
    <property type="entry name" value="Glycosyl hydrolase domain, family 43"/>
    <property type="match status" value="2"/>
</dbReference>
<sequence length="352" mass="41174">MLKKNKSIALVMILALLIITSSCAPKNTQAEIDKPAKTSAYWERKLCRSKLDIISSYGDDQAFHPKVLNFEKPWNGYRYWMAYTPYPGADQRKENPHVCVSNDRIHWKPFEGEGKAVSLDPLTPFEDPDKQYNSDTHLVYRKDIDTLECYWRQVDNRTRIDKIMKRTTTDGIHWSKAQNVLVSDARTDRILSPAIIYENGRYKMWTVNCKRKFPVLYRESKDGFHWTTPSTIQLKYPSDRLRSWHLDVIHTEKGYEMLVVAFYKGHRHREMNLYYTSSKNEHDFKKCITILKPSEKEKAWDNRGIYRSSFFVENGIYYIYYSGIGYPKGPNSSQGVGLTYGPSVKNIHGYDA</sequence>
<evidence type="ECO:0000256" key="1">
    <source>
        <dbReference type="SAM" id="SignalP"/>
    </source>
</evidence>
<dbReference type="InterPro" id="IPR023296">
    <property type="entry name" value="Glyco_hydro_beta-prop_sf"/>
</dbReference>
<accession>A0A173U234</accession>
<organism evidence="2 3">
    <name type="scientific">Anaerostipes hadrus</name>
    <dbReference type="NCBI Taxonomy" id="649756"/>
    <lineage>
        <taxon>Bacteria</taxon>
        <taxon>Bacillati</taxon>
        <taxon>Bacillota</taxon>
        <taxon>Clostridia</taxon>
        <taxon>Lachnospirales</taxon>
        <taxon>Lachnospiraceae</taxon>
        <taxon>Anaerostipes</taxon>
    </lineage>
</organism>
<proteinExistence type="predicted"/>
<feature type="chain" id="PRO_5039100856" description="Beta-xylosidase" evidence="1">
    <location>
        <begin position="25"/>
        <end position="352"/>
    </location>
</feature>
<evidence type="ECO:0000313" key="2">
    <source>
        <dbReference type="EMBL" id="CUN09162.1"/>
    </source>
</evidence>
<keyword evidence="1" id="KW-0732">Signal</keyword>
<dbReference type="EMBL" id="CYXY01000016">
    <property type="protein sequence ID" value="CUN09162.1"/>
    <property type="molecule type" value="Genomic_DNA"/>
</dbReference>
<dbReference type="PROSITE" id="PS51257">
    <property type="entry name" value="PROKAR_LIPOPROTEIN"/>
    <property type="match status" value="1"/>
</dbReference>
<dbReference type="SUPFAM" id="SSF75005">
    <property type="entry name" value="Arabinanase/levansucrase/invertase"/>
    <property type="match status" value="1"/>
</dbReference>
<dbReference type="Proteomes" id="UP000095553">
    <property type="component" value="Unassembled WGS sequence"/>
</dbReference>
<gene>
    <name evidence="2" type="ORF">ERS852571_02465</name>
</gene>